<dbReference type="SUPFAM" id="SSF55729">
    <property type="entry name" value="Acyl-CoA N-acyltransferases (Nat)"/>
    <property type="match status" value="1"/>
</dbReference>
<protein>
    <recommendedName>
        <fullName evidence="4">GNAT family N-acetyltransferase</fullName>
    </recommendedName>
</protein>
<gene>
    <name evidence="2" type="ORF">ACFPWV_18975</name>
</gene>
<sequence length="99" mass="10515">MSPYEDSPEREWRRLRGIRSGRGRVSAGSWRLSFVVVVDGEPVGVQDLIGVDFDGFGTVTAFSWLSPDVRGAGFGKEVRRTVSPGTAGGASGRRSDAGG</sequence>
<evidence type="ECO:0000313" key="3">
    <source>
        <dbReference type="Proteomes" id="UP001596035"/>
    </source>
</evidence>
<dbReference type="EMBL" id="JBHSKN010000016">
    <property type="protein sequence ID" value="MFC5241970.1"/>
    <property type="molecule type" value="Genomic_DNA"/>
</dbReference>
<dbReference type="Gene3D" id="3.40.630.30">
    <property type="match status" value="1"/>
</dbReference>
<proteinExistence type="predicted"/>
<keyword evidence="3" id="KW-1185">Reference proteome</keyword>
<feature type="region of interest" description="Disordered" evidence="1">
    <location>
        <begin position="80"/>
        <end position="99"/>
    </location>
</feature>
<reference evidence="3" key="1">
    <citation type="journal article" date="2019" name="Int. J. Syst. Evol. Microbiol.">
        <title>The Global Catalogue of Microorganisms (GCM) 10K type strain sequencing project: providing services to taxonomists for standard genome sequencing and annotation.</title>
        <authorList>
            <consortium name="The Broad Institute Genomics Platform"/>
            <consortium name="The Broad Institute Genome Sequencing Center for Infectious Disease"/>
            <person name="Wu L."/>
            <person name="Ma J."/>
        </authorList>
    </citation>
    <scope>NUCLEOTIDE SEQUENCE [LARGE SCALE GENOMIC DNA]</scope>
    <source>
        <strain evidence="3">CGMCC 4.7131</strain>
    </source>
</reference>
<evidence type="ECO:0000256" key="1">
    <source>
        <dbReference type="SAM" id="MobiDB-lite"/>
    </source>
</evidence>
<comment type="caution">
    <text evidence="2">The sequence shown here is derived from an EMBL/GenBank/DDBJ whole genome shotgun (WGS) entry which is preliminary data.</text>
</comment>
<evidence type="ECO:0008006" key="4">
    <source>
        <dbReference type="Google" id="ProtNLM"/>
    </source>
</evidence>
<dbReference type="RefSeq" id="WP_344560370.1">
    <property type="nucleotide sequence ID" value="NZ_BAAATG010000017.1"/>
</dbReference>
<name>A0ABW0DWP4_9ACTN</name>
<dbReference type="InterPro" id="IPR016181">
    <property type="entry name" value="Acyl_CoA_acyltransferase"/>
</dbReference>
<organism evidence="2 3">
    <name type="scientific">Streptomyces atrovirens</name>
    <dbReference type="NCBI Taxonomy" id="285556"/>
    <lineage>
        <taxon>Bacteria</taxon>
        <taxon>Bacillati</taxon>
        <taxon>Actinomycetota</taxon>
        <taxon>Actinomycetes</taxon>
        <taxon>Kitasatosporales</taxon>
        <taxon>Streptomycetaceae</taxon>
        <taxon>Streptomyces</taxon>
    </lineage>
</organism>
<dbReference type="Proteomes" id="UP001596035">
    <property type="component" value="Unassembled WGS sequence"/>
</dbReference>
<evidence type="ECO:0000313" key="2">
    <source>
        <dbReference type="EMBL" id="MFC5241970.1"/>
    </source>
</evidence>
<accession>A0ABW0DWP4</accession>